<dbReference type="PROSITE" id="PS00198">
    <property type="entry name" value="4FE4S_FER_1"/>
    <property type="match status" value="2"/>
</dbReference>
<keyword evidence="7" id="KW-1185">Reference proteome</keyword>
<feature type="domain" description="4Fe-4S ferredoxin-type" evidence="5">
    <location>
        <begin position="18"/>
        <end position="48"/>
    </location>
</feature>
<gene>
    <name evidence="6" type="ORF">F8C90_03265</name>
</gene>
<proteinExistence type="predicted"/>
<dbReference type="PANTHER" id="PTHR43687:SF1">
    <property type="entry name" value="FERREDOXIN III"/>
    <property type="match status" value="1"/>
</dbReference>
<evidence type="ECO:0000313" key="7">
    <source>
        <dbReference type="Proteomes" id="UP000468668"/>
    </source>
</evidence>
<dbReference type="InterPro" id="IPR017900">
    <property type="entry name" value="4Fe4S_Fe_S_CS"/>
</dbReference>
<accession>A0A6N6NSK8</accession>
<keyword evidence="3" id="KW-0408">Iron</keyword>
<comment type="caution">
    <text evidence="6">The sequence shown here is derived from an EMBL/GenBank/DDBJ whole genome shotgun (WGS) entry which is preliminary data.</text>
</comment>
<dbReference type="GO" id="GO:0046872">
    <property type="term" value="F:metal ion binding"/>
    <property type="evidence" value="ECO:0007669"/>
    <property type="project" value="UniProtKB-KW"/>
</dbReference>
<keyword evidence="1" id="KW-0004">4Fe-4S</keyword>
<evidence type="ECO:0000256" key="3">
    <source>
        <dbReference type="ARBA" id="ARBA00023004"/>
    </source>
</evidence>
<dbReference type="Pfam" id="PF14697">
    <property type="entry name" value="Fer4_21"/>
    <property type="match status" value="1"/>
</dbReference>
<evidence type="ECO:0000256" key="2">
    <source>
        <dbReference type="ARBA" id="ARBA00022723"/>
    </source>
</evidence>
<dbReference type="Gene3D" id="3.30.70.20">
    <property type="match status" value="2"/>
</dbReference>
<dbReference type="SUPFAM" id="SSF54862">
    <property type="entry name" value="4Fe-4S ferredoxins"/>
    <property type="match status" value="1"/>
</dbReference>
<evidence type="ECO:0000313" key="6">
    <source>
        <dbReference type="EMBL" id="KAB1641534.1"/>
    </source>
</evidence>
<dbReference type="InterPro" id="IPR017896">
    <property type="entry name" value="4Fe4S_Fe-S-bd"/>
</dbReference>
<evidence type="ECO:0000256" key="1">
    <source>
        <dbReference type="ARBA" id="ARBA00022485"/>
    </source>
</evidence>
<reference evidence="6 7" key="1">
    <citation type="submission" date="2019-09" db="EMBL/GenBank/DDBJ databases">
        <title>Whole genome shotgun sequencing (WGS) of Ellagibacter isourolithinifaciens DSM 104140(T) and Adlercreutzia muris DSM 29508(T).</title>
        <authorList>
            <person name="Stoll D.A."/>
            <person name="Danylec N."/>
            <person name="Huch M."/>
        </authorList>
    </citation>
    <scope>NUCLEOTIDE SEQUENCE [LARGE SCALE GENOMIC DNA]</scope>
    <source>
        <strain evidence="6 7">DSM 104140</strain>
    </source>
</reference>
<keyword evidence="2" id="KW-0479">Metal-binding</keyword>
<dbReference type="OrthoDB" id="9770306at2"/>
<evidence type="ECO:0000259" key="5">
    <source>
        <dbReference type="PROSITE" id="PS51379"/>
    </source>
</evidence>
<evidence type="ECO:0000256" key="4">
    <source>
        <dbReference type="ARBA" id="ARBA00023014"/>
    </source>
</evidence>
<sequence>MEAPMVYGPPAGFVRNKPSVYIDRDYCIGCMKCVRLCPQKHVLEPARDEHGPYSHVTDHMLCAGCGLCLQNCPTHAVRIKLTLRE</sequence>
<dbReference type="EMBL" id="WAJR01000005">
    <property type="protein sequence ID" value="KAB1641534.1"/>
    <property type="molecule type" value="Genomic_DNA"/>
</dbReference>
<organism evidence="6 7">
    <name type="scientific">Ellagibacter isourolithinifaciens</name>
    <dbReference type="NCBI Taxonomy" id="2137581"/>
    <lineage>
        <taxon>Bacteria</taxon>
        <taxon>Bacillati</taxon>
        <taxon>Actinomycetota</taxon>
        <taxon>Coriobacteriia</taxon>
        <taxon>Eggerthellales</taxon>
        <taxon>Eggerthellaceae</taxon>
        <taxon>Ellagibacter</taxon>
    </lineage>
</organism>
<dbReference type="AlphaFoldDB" id="A0A6N6NSK8"/>
<name>A0A6N6NSK8_9ACTN</name>
<protein>
    <submittedName>
        <fullName evidence="6">4Fe-4S dicluster domain-containing protein</fullName>
    </submittedName>
</protein>
<dbReference type="GeneID" id="300785907"/>
<dbReference type="PANTHER" id="PTHR43687">
    <property type="entry name" value="ADENYLYLSULFATE REDUCTASE, BETA SUBUNIT"/>
    <property type="match status" value="1"/>
</dbReference>
<keyword evidence="4" id="KW-0411">Iron-sulfur</keyword>
<dbReference type="Proteomes" id="UP000468668">
    <property type="component" value="Unassembled WGS sequence"/>
</dbReference>
<dbReference type="GO" id="GO:0051539">
    <property type="term" value="F:4 iron, 4 sulfur cluster binding"/>
    <property type="evidence" value="ECO:0007669"/>
    <property type="project" value="UniProtKB-KW"/>
</dbReference>
<dbReference type="RefSeq" id="WP_158049024.1">
    <property type="nucleotide sequence ID" value="NZ_DBEYPV010000005.1"/>
</dbReference>
<feature type="domain" description="4Fe-4S ferredoxin-type" evidence="5">
    <location>
        <begin position="53"/>
        <end position="82"/>
    </location>
</feature>
<dbReference type="InterPro" id="IPR050572">
    <property type="entry name" value="Fe-S_Ferredoxin"/>
</dbReference>
<dbReference type="PROSITE" id="PS51379">
    <property type="entry name" value="4FE4S_FER_2"/>
    <property type="match status" value="2"/>
</dbReference>